<proteinExistence type="inferred from homology"/>
<dbReference type="FunFam" id="1.10.510.10:FF:000263">
    <property type="entry name" value="MAP kinase skh1/pek1"/>
    <property type="match status" value="1"/>
</dbReference>
<dbReference type="Proteomes" id="UP000664169">
    <property type="component" value="Unassembled WGS sequence"/>
</dbReference>
<evidence type="ECO:0000256" key="4">
    <source>
        <dbReference type="ARBA" id="ARBA00022840"/>
    </source>
</evidence>
<dbReference type="InterPro" id="IPR017441">
    <property type="entry name" value="Protein_kinase_ATP_BS"/>
</dbReference>
<reference evidence="10" key="1">
    <citation type="submission" date="2021-03" db="EMBL/GenBank/DDBJ databases">
        <authorList>
            <person name="Tagirdzhanova G."/>
        </authorList>
    </citation>
    <scope>NUCLEOTIDE SEQUENCE</scope>
</reference>
<dbReference type="PROSITE" id="PS00107">
    <property type="entry name" value="PROTEIN_KINASE_ATP"/>
    <property type="match status" value="1"/>
</dbReference>
<feature type="binding site" evidence="6">
    <location>
        <position position="220"/>
    </location>
    <ligand>
        <name>ATP</name>
        <dbReference type="ChEBI" id="CHEBI:30616"/>
    </ligand>
</feature>
<dbReference type="Pfam" id="PF00069">
    <property type="entry name" value="Pkinase"/>
    <property type="match status" value="1"/>
</dbReference>
<dbReference type="GO" id="GO:0000165">
    <property type="term" value="P:MAPK cascade"/>
    <property type="evidence" value="ECO:0007669"/>
    <property type="project" value="UniProtKB-ARBA"/>
</dbReference>
<accession>A0A8H3F7P5</accession>
<evidence type="ECO:0000259" key="9">
    <source>
        <dbReference type="PROSITE" id="PS50011"/>
    </source>
</evidence>
<feature type="compositionally biased region" description="Pro residues" evidence="8">
    <location>
        <begin position="1"/>
        <end position="17"/>
    </location>
</feature>
<dbReference type="Gene3D" id="3.30.200.20">
    <property type="entry name" value="Phosphorylase Kinase, domain 1"/>
    <property type="match status" value="1"/>
</dbReference>
<dbReference type="GO" id="GO:0004674">
    <property type="term" value="F:protein serine/threonine kinase activity"/>
    <property type="evidence" value="ECO:0007669"/>
    <property type="project" value="UniProtKB-KW"/>
</dbReference>
<dbReference type="AlphaFoldDB" id="A0A8H3F7P5"/>
<dbReference type="SMART" id="SM00220">
    <property type="entry name" value="S_TKc"/>
    <property type="match status" value="1"/>
</dbReference>
<organism evidence="10 11">
    <name type="scientific">Gomphillus americanus</name>
    <dbReference type="NCBI Taxonomy" id="1940652"/>
    <lineage>
        <taxon>Eukaryota</taxon>
        <taxon>Fungi</taxon>
        <taxon>Dikarya</taxon>
        <taxon>Ascomycota</taxon>
        <taxon>Pezizomycotina</taxon>
        <taxon>Lecanoromycetes</taxon>
        <taxon>OSLEUM clade</taxon>
        <taxon>Ostropomycetidae</taxon>
        <taxon>Ostropales</taxon>
        <taxon>Graphidaceae</taxon>
        <taxon>Gomphilloideae</taxon>
        <taxon>Gomphillus</taxon>
    </lineage>
</organism>
<keyword evidence="4 6" id="KW-0067">ATP-binding</keyword>
<dbReference type="OrthoDB" id="10252354at2759"/>
<evidence type="ECO:0000313" key="10">
    <source>
        <dbReference type="EMBL" id="CAF9918554.1"/>
    </source>
</evidence>
<gene>
    <name evidence="10" type="ORF">GOMPHAMPRED_001553</name>
</gene>
<sequence length="499" mass="53789">MSSPSPSPVPLLRPPLPGSRSAGGTRTPRLGLSIPPSPSQKPVNSSSAIPDLPALQPRSTTTRSAAPQLRLATPLGSSAKPIEASIGSRPPVGTSTDENAPHEPGKISGPSSASSASHSAISFGNGLRQGIGTPDPASAISSVYSHDGTERDGGSTTLPDLSKLSLEKGRELDVDDLDDEGWMAASEQGKIEEIGTLGEGAGGAVTKCRLKGGKTIFALKIITTDPDPDVQKQIRRELEFNRKIAADHICKYYGAFGDPRSGIISIIMEYCEGGSLDSIYKTVKKLGGRIGEKVLGKIAEGVLEGLTYLYKCKIIHRDIKPSNILLSADGRVKLCDFGVSGEFGTREDADTFIGTSYYMAPERITGQSYTINSDVWSLGVTLLEVAQHRFPFPADGTEDTPQPGLIEIIQYIVGQPLPKLKDEPAKGNEAAIVWSADMKYFIECCLEKDPSRRATPWRMLEHPWIVEMKTKRVRMTKFLRQVWGWPENYPPTSSSGEQS</sequence>
<feature type="compositionally biased region" description="Low complexity" evidence="8">
    <location>
        <begin position="108"/>
        <end position="122"/>
    </location>
</feature>
<dbReference type="PANTHER" id="PTHR47448">
    <property type="entry name" value="DUAL SPECIFICITY MITOGEN-ACTIVATED PROTEIN KINASE KINASE DSOR1-LIKE PROTEIN"/>
    <property type="match status" value="1"/>
</dbReference>
<dbReference type="PANTHER" id="PTHR47448:SF5">
    <property type="entry name" value="MITOGEN-ACTIVATED PROTEIN KINASE KINAE MKK2"/>
    <property type="match status" value="1"/>
</dbReference>
<dbReference type="Gene3D" id="1.10.510.10">
    <property type="entry name" value="Transferase(Phosphotransferase) domain 1"/>
    <property type="match status" value="1"/>
</dbReference>
<keyword evidence="1" id="KW-0808">Transferase</keyword>
<comment type="similarity">
    <text evidence="5">Belongs to the protein kinase superfamily. STE Ser/Thr protein kinase family. MAP kinase kinase subfamily.</text>
</comment>
<evidence type="ECO:0000256" key="6">
    <source>
        <dbReference type="PROSITE-ProRule" id="PRU10141"/>
    </source>
</evidence>
<dbReference type="PROSITE" id="PS00108">
    <property type="entry name" value="PROTEIN_KINASE_ST"/>
    <property type="match status" value="1"/>
</dbReference>
<evidence type="ECO:0000256" key="8">
    <source>
        <dbReference type="SAM" id="MobiDB-lite"/>
    </source>
</evidence>
<dbReference type="InterPro" id="IPR050915">
    <property type="entry name" value="MAP_kinase_kinase"/>
</dbReference>
<dbReference type="InterPro" id="IPR008271">
    <property type="entry name" value="Ser/Thr_kinase_AS"/>
</dbReference>
<keyword evidence="2 6" id="KW-0547">Nucleotide-binding</keyword>
<evidence type="ECO:0000256" key="1">
    <source>
        <dbReference type="ARBA" id="ARBA00022679"/>
    </source>
</evidence>
<evidence type="ECO:0000256" key="2">
    <source>
        <dbReference type="ARBA" id="ARBA00022741"/>
    </source>
</evidence>
<evidence type="ECO:0000256" key="3">
    <source>
        <dbReference type="ARBA" id="ARBA00022777"/>
    </source>
</evidence>
<dbReference type="InterPro" id="IPR011009">
    <property type="entry name" value="Kinase-like_dom_sf"/>
</dbReference>
<feature type="domain" description="Protein kinase" evidence="9">
    <location>
        <begin position="191"/>
        <end position="465"/>
    </location>
</feature>
<feature type="region of interest" description="Disordered" evidence="8">
    <location>
        <begin position="1"/>
        <end position="161"/>
    </location>
</feature>
<protein>
    <recommendedName>
        <fullName evidence="9">Protein kinase domain-containing protein</fullName>
    </recommendedName>
</protein>
<dbReference type="SUPFAM" id="SSF56112">
    <property type="entry name" value="Protein kinase-like (PK-like)"/>
    <property type="match status" value="1"/>
</dbReference>
<keyword evidence="11" id="KW-1185">Reference proteome</keyword>
<dbReference type="EMBL" id="CAJPDQ010000013">
    <property type="protein sequence ID" value="CAF9918554.1"/>
    <property type="molecule type" value="Genomic_DNA"/>
</dbReference>
<dbReference type="GO" id="GO:0005524">
    <property type="term" value="F:ATP binding"/>
    <property type="evidence" value="ECO:0007669"/>
    <property type="project" value="UniProtKB-UniRule"/>
</dbReference>
<evidence type="ECO:0000313" key="11">
    <source>
        <dbReference type="Proteomes" id="UP000664169"/>
    </source>
</evidence>
<dbReference type="InterPro" id="IPR000719">
    <property type="entry name" value="Prot_kinase_dom"/>
</dbReference>
<dbReference type="FunFam" id="3.30.200.20:FF:000294">
    <property type="entry name" value="Map kinase kinase"/>
    <property type="match status" value="1"/>
</dbReference>
<evidence type="ECO:0000256" key="7">
    <source>
        <dbReference type="RuleBase" id="RU000304"/>
    </source>
</evidence>
<dbReference type="PROSITE" id="PS50011">
    <property type="entry name" value="PROTEIN_KINASE_DOM"/>
    <property type="match status" value="1"/>
</dbReference>
<keyword evidence="7" id="KW-0723">Serine/threonine-protein kinase</keyword>
<comment type="caution">
    <text evidence="10">The sequence shown here is derived from an EMBL/GenBank/DDBJ whole genome shotgun (WGS) entry which is preliminary data.</text>
</comment>
<keyword evidence="3" id="KW-0418">Kinase</keyword>
<evidence type="ECO:0000256" key="5">
    <source>
        <dbReference type="ARBA" id="ARBA00038035"/>
    </source>
</evidence>
<name>A0A8H3F7P5_9LECA</name>